<proteinExistence type="predicted"/>
<reference evidence="1" key="2">
    <citation type="journal article" date="2022" name="Microb. Genom.">
        <title>A chromosome-scale genome assembly of the tomato pathogen Cladosporium fulvum reveals a compartmentalized genome architecture and the presence of a dispensable chromosome.</title>
        <authorList>
            <person name="Zaccaron A.Z."/>
            <person name="Chen L.H."/>
            <person name="Samaras A."/>
            <person name="Stergiopoulos I."/>
        </authorList>
    </citation>
    <scope>NUCLEOTIDE SEQUENCE</scope>
    <source>
        <strain evidence="1">Race5_Kim</strain>
    </source>
</reference>
<protein>
    <submittedName>
        <fullName evidence="1">Uncharacterized protein</fullName>
    </submittedName>
</protein>
<evidence type="ECO:0000313" key="1">
    <source>
        <dbReference type="EMBL" id="UJO14876.1"/>
    </source>
</evidence>
<dbReference type="Proteomes" id="UP000756132">
    <property type="component" value="Chromosome 3"/>
</dbReference>
<dbReference type="GeneID" id="71988196"/>
<sequence>MLSLVPPTPSIPIRHSLKKTFVSLKEQEQQEAVNLITAATNSFIDALNSHNFDPSSPPWTKHHTADYTHTGNRFPKRSLSEWLAWMQATADEFPEYAIQAVDVQVQCNCNTGKAHVFLNNQTWNAPRGTVRRGLAVTEWRRDGEGKWWVVKTRTLRGMGLEDGL</sequence>
<gene>
    <name evidence="1" type="ORF">CLAFUR5_08318</name>
</gene>
<evidence type="ECO:0000313" key="2">
    <source>
        <dbReference type="Proteomes" id="UP000756132"/>
    </source>
</evidence>
<dbReference type="KEGG" id="ffu:CLAFUR5_08318"/>
<dbReference type="InterPro" id="IPR032710">
    <property type="entry name" value="NTF2-like_dom_sf"/>
</dbReference>
<dbReference type="Gene3D" id="3.10.450.50">
    <property type="match status" value="1"/>
</dbReference>
<reference evidence="1" key="1">
    <citation type="submission" date="2021-12" db="EMBL/GenBank/DDBJ databases">
        <authorList>
            <person name="Zaccaron A."/>
            <person name="Stergiopoulos I."/>
        </authorList>
    </citation>
    <scope>NUCLEOTIDE SEQUENCE</scope>
    <source>
        <strain evidence="1">Race5_Kim</strain>
    </source>
</reference>
<dbReference type="OrthoDB" id="3624924at2759"/>
<dbReference type="EMBL" id="CP090165">
    <property type="protein sequence ID" value="UJO14876.1"/>
    <property type="molecule type" value="Genomic_DNA"/>
</dbReference>
<keyword evidence="2" id="KW-1185">Reference proteome</keyword>
<dbReference type="AlphaFoldDB" id="A0A9Q8LCI1"/>
<dbReference type="RefSeq" id="XP_047759242.1">
    <property type="nucleotide sequence ID" value="XM_047907466.1"/>
</dbReference>
<name>A0A9Q8LCI1_PASFU</name>
<accession>A0A9Q8LCI1</accession>
<dbReference type="SUPFAM" id="SSF54427">
    <property type="entry name" value="NTF2-like"/>
    <property type="match status" value="1"/>
</dbReference>
<organism evidence="1 2">
    <name type="scientific">Passalora fulva</name>
    <name type="common">Tomato leaf mold</name>
    <name type="synonym">Cladosporium fulvum</name>
    <dbReference type="NCBI Taxonomy" id="5499"/>
    <lineage>
        <taxon>Eukaryota</taxon>
        <taxon>Fungi</taxon>
        <taxon>Dikarya</taxon>
        <taxon>Ascomycota</taxon>
        <taxon>Pezizomycotina</taxon>
        <taxon>Dothideomycetes</taxon>
        <taxon>Dothideomycetidae</taxon>
        <taxon>Mycosphaerellales</taxon>
        <taxon>Mycosphaerellaceae</taxon>
        <taxon>Fulvia</taxon>
    </lineage>
</organism>